<protein>
    <submittedName>
        <fullName evidence="1">Uncharacterized protein</fullName>
    </submittedName>
</protein>
<reference evidence="1" key="1">
    <citation type="journal article" date="2014" name="Front. Microbiol.">
        <title>High frequency of phylogenetically diverse reductive dehalogenase-homologous genes in deep subseafloor sedimentary metagenomes.</title>
        <authorList>
            <person name="Kawai M."/>
            <person name="Futagami T."/>
            <person name="Toyoda A."/>
            <person name="Takaki Y."/>
            <person name="Nishi S."/>
            <person name="Hori S."/>
            <person name="Arai W."/>
            <person name="Tsubouchi T."/>
            <person name="Morono Y."/>
            <person name="Uchiyama I."/>
            <person name="Ito T."/>
            <person name="Fujiyama A."/>
            <person name="Inagaki F."/>
            <person name="Takami H."/>
        </authorList>
    </citation>
    <scope>NUCLEOTIDE SEQUENCE</scope>
    <source>
        <strain evidence="1">Expedition CK06-06</strain>
    </source>
</reference>
<name>X0Y659_9ZZZZ</name>
<evidence type="ECO:0000313" key="1">
    <source>
        <dbReference type="EMBL" id="GAG42782.1"/>
    </source>
</evidence>
<sequence>KSDTLGRTVQMWTYRGTTGLMILAGVHLRIQGTYVGDTNTSGFWSGSREWVVGDTYTFEAYKDGWESQEDTLTVQCIGSLNVYFRMVPL</sequence>
<organism evidence="1">
    <name type="scientific">marine sediment metagenome</name>
    <dbReference type="NCBI Taxonomy" id="412755"/>
    <lineage>
        <taxon>unclassified sequences</taxon>
        <taxon>metagenomes</taxon>
        <taxon>ecological metagenomes</taxon>
    </lineage>
</organism>
<accession>X0Y659</accession>
<proteinExistence type="predicted"/>
<dbReference type="EMBL" id="BARS01057747">
    <property type="protein sequence ID" value="GAG42782.1"/>
    <property type="molecule type" value="Genomic_DNA"/>
</dbReference>
<dbReference type="AlphaFoldDB" id="X0Y659"/>
<gene>
    <name evidence="1" type="ORF">S01H1_84540</name>
</gene>
<feature type="non-terminal residue" evidence="1">
    <location>
        <position position="1"/>
    </location>
</feature>
<comment type="caution">
    <text evidence="1">The sequence shown here is derived from an EMBL/GenBank/DDBJ whole genome shotgun (WGS) entry which is preliminary data.</text>
</comment>